<dbReference type="AlphaFoldDB" id="A0A8H7XL63"/>
<gene>
    <name evidence="1" type="ORF">JR316_013412</name>
</gene>
<sequence length="220" mass="23756">MADAACYRRASVVCVRAKEGSGLSVGRVFLFSIHLQSSLVVDRGPTVPKLFEIVASVHLQSSLVVDRGPSVPKLFGTALSILLRVAPPLTVLRSSRARSCQCPPTYPSASRALWSWFPPTLQTKALWFDSTSSYDSVGLGYVCQSTSYLDSVIVSQYTRLQRSLVVGCRVIVQPELSGLCALHTTWPPDMLAHNALPPSIVSGAMFDWDASGLLGTQVSD</sequence>
<name>A0A8H7XL63_PSICU</name>
<accession>A0A8H7XL63</accession>
<comment type="caution">
    <text evidence="1">The sequence shown here is derived from an EMBL/GenBank/DDBJ whole genome shotgun (WGS) entry which is preliminary data.</text>
</comment>
<evidence type="ECO:0000313" key="1">
    <source>
        <dbReference type="EMBL" id="KAG5161698.1"/>
    </source>
</evidence>
<organism evidence="1">
    <name type="scientific">Psilocybe cubensis</name>
    <name type="common">Psychedelic mushroom</name>
    <name type="synonym">Stropharia cubensis</name>
    <dbReference type="NCBI Taxonomy" id="181762"/>
    <lineage>
        <taxon>Eukaryota</taxon>
        <taxon>Fungi</taxon>
        <taxon>Dikarya</taxon>
        <taxon>Basidiomycota</taxon>
        <taxon>Agaricomycotina</taxon>
        <taxon>Agaricomycetes</taxon>
        <taxon>Agaricomycetidae</taxon>
        <taxon>Agaricales</taxon>
        <taxon>Agaricineae</taxon>
        <taxon>Strophariaceae</taxon>
        <taxon>Psilocybe</taxon>
    </lineage>
</organism>
<reference evidence="1" key="1">
    <citation type="submission" date="2021-02" db="EMBL/GenBank/DDBJ databases">
        <title>Psilocybe cubensis genome.</title>
        <authorList>
            <person name="Mckernan K.J."/>
            <person name="Crawford S."/>
            <person name="Trippe A."/>
            <person name="Kane L.T."/>
            <person name="Mclaughlin S."/>
        </authorList>
    </citation>
    <scope>NUCLEOTIDE SEQUENCE [LARGE SCALE GENOMIC DNA]</scope>
    <source>
        <strain evidence="1">MGC-MH-2018</strain>
    </source>
</reference>
<dbReference type="EMBL" id="JAFIQS010000028">
    <property type="protein sequence ID" value="KAG5161698.1"/>
    <property type="molecule type" value="Genomic_DNA"/>
</dbReference>
<protein>
    <submittedName>
        <fullName evidence="1">Uncharacterized protein</fullName>
    </submittedName>
</protein>
<proteinExistence type="predicted"/>